<gene>
    <name evidence="5" type="ORF">BSTOLATCC_MIC22175</name>
</gene>
<name>A0AAU9J3D9_9CILI</name>
<dbReference type="Proteomes" id="UP001162131">
    <property type="component" value="Unassembled WGS sequence"/>
</dbReference>
<evidence type="ECO:0000256" key="3">
    <source>
        <dbReference type="SAM" id="SignalP"/>
    </source>
</evidence>
<proteinExistence type="predicted"/>
<feature type="signal peptide" evidence="3">
    <location>
        <begin position="1"/>
        <end position="19"/>
    </location>
</feature>
<evidence type="ECO:0000259" key="4">
    <source>
        <dbReference type="PROSITE" id="PS51914"/>
    </source>
</evidence>
<evidence type="ECO:0000256" key="1">
    <source>
        <dbReference type="ARBA" id="ARBA00022729"/>
    </source>
</evidence>
<evidence type="ECO:0000313" key="5">
    <source>
        <dbReference type="EMBL" id="CAG9318811.1"/>
    </source>
</evidence>
<dbReference type="PROSITE" id="PS51914">
    <property type="entry name" value="MRH"/>
    <property type="match status" value="1"/>
</dbReference>
<accession>A0AAU9J3D9</accession>
<comment type="caution">
    <text evidence="5">The sequence shown here is derived from an EMBL/GenBank/DDBJ whole genome shotgun (WGS) entry which is preliminary data.</text>
</comment>
<evidence type="ECO:0000256" key="2">
    <source>
        <dbReference type="ARBA" id="ARBA00023157"/>
    </source>
</evidence>
<dbReference type="InterPro" id="IPR009011">
    <property type="entry name" value="Man6P_isomerase_rcpt-bd_dom_sf"/>
</dbReference>
<feature type="chain" id="PRO_5043526950" description="MRH domain-containing protein" evidence="3">
    <location>
        <begin position="20"/>
        <end position="636"/>
    </location>
</feature>
<reference evidence="5" key="1">
    <citation type="submission" date="2021-09" db="EMBL/GenBank/DDBJ databases">
        <authorList>
            <consortium name="AG Swart"/>
            <person name="Singh M."/>
            <person name="Singh A."/>
            <person name="Seah K."/>
            <person name="Emmerich C."/>
        </authorList>
    </citation>
    <scope>NUCLEOTIDE SEQUENCE</scope>
    <source>
        <strain evidence="5">ATCC30299</strain>
    </source>
</reference>
<keyword evidence="1 3" id="KW-0732">Signal</keyword>
<keyword evidence="2" id="KW-1015">Disulfide bond</keyword>
<dbReference type="AlphaFoldDB" id="A0AAU9J3D9"/>
<sequence>MEKMIQLIILYASFQLFLSEETSKTSFWEQVALNSPKSTISKETGIKIASTLCGEPLILDTNEWWSYAVELGYQVKQFHIDRNGLFQKQQDPTPKEIILGSWNSSACADYPFPGLFNKIRPELYVDGRLVRLIFPYAEVGNGFLKNWNIFIQSKKYKIVLKASNNLFLLDSKPANENLSSVKYKIVPGAKNADLVKFTTIIGKYIFCPNCGFINYFKEGKTTVFATNHGSELRKIKKIWDDTFIEIDFPLIGTEIEETRISQPYASDTTLLFEKISGKLIPSSYFLHGEETEFWKIQENDYIAVIPKSIYNDDILFILREDFFKMVDLHQISKVSNILSHNILVLQKPFSPVEISANETYNFYVFDSRISNSTVFFNNSFWNPHCPSQIRAYSDTKYQYFALPCFNLISTGQGLISFAIGHTFPIAFPSVTLNLYSKTDPLFQIIIGVEDGHMSIIHSLADEDLAVYDEQIYSYLQNITHIWIGIYNDFIYLGTGTKLGSGLKIRYSHPNAKLITHFTMVILGQANISDLVVIDTVPYVKSVFNFLESIPQPKSFITYTEHLADGDSDDCNRKTKIEYVCGPRYGLSEVDEISDCNYRVVLTTPYICPQNYTLIPDDYSTGVSLKKYVIKAFQIKN</sequence>
<organism evidence="5 6">
    <name type="scientific">Blepharisma stoltei</name>
    <dbReference type="NCBI Taxonomy" id="1481888"/>
    <lineage>
        <taxon>Eukaryota</taxon>
        <taxon>Sar</taxon>
        <taxon>Alveolata</taxon>
        <taxon>Ciliophora</taxon>
        <taxon>Postciliodesmatophora</taxon>
        <taxon>Heterotrichea</taxon>
        <taxon>Heterotrichida</taxon>
        <taxon>Blepharismidae</taxon>
        <taxon>Blepharisma</taxon>
    </lineage>
</organism>
<dbReference type="InterPro" id="IPR044865">
    <property type="entry name" value="MRH_dom"/>
</dbReference>
<dbReference type="Gene3D" id="2.70.130.10">
    <property type="entry name" value="Mannose-6-phosphate receptor binding domain"/>
    <property type="match status" value="1"/>
</dbReference>
<protein>
    <recommendedName>
        <fullName evidence="4">MRH domain-containing protein</fullName>
    </recommendedName>
</protein>
<evidence type="ECO:0000313" key="6">
    <source>
        <dbReference type="Proteomes" id="UP001162131"/>
    </source>
</evidence>
<feature type="domain" description="MRH" evidence="4">
    <location>
        <begin position="528"/>
        <end position="609"/>
    </location>
</feature>
<dbReference type="SUPFAM" id="SSF50911">
    <property type="entry name" value="Mannose 6-phosphate receptor domain"/>
    <property type="match status" value="1"/>
</dbReference>
<dbReference type="EMBL" id="CAJZBQ010000021">
    <property type="protein sequence ID" value="CAG9318811.1"/>
    <property type="molecule type" value="Genomic_DNA"/>
</dbReference>
<keyword evidence="6" id="KW-1185">Reference proteome</keyword>